<dbReference type="EMBL" id="JBIACK010000004">
    <property type="protein sequence ID" value="MFE8701149.1"/>
    <property type="molecule type" value="Genomic_DNA"/>
</dbReference>
<reference evidence="1 2" key="1">
    <citation type="submission" date="2024-08" db="EMBL/GenBank/DDBJ databases">
        <title>Two novel Cytobacillus novel species.</title>
        <authorList>
            <person name="Liu G."/>
        </authorList>
    </citation>
    <scope>NUCLEOTIDE SEQUENCE [LARGE SCALE GENOMIC DNA]</scope>
    <source>
        <strain evidence="1 2">FJAT-54145</strain>
    </source>
</reference>
<accession>A0ABW6KAF4</accession>
<evidence type="ECO:0000313" key="2">
    <source>
        <dbReference type="Proteomes" id="UP001601059"/>
    </source>
</evidence>
<keyword evidence="2" id="KW-1185">Reference proteome</keyword>
<organism evidence="1 2">
    <name type="scientific">Cytobacillus spartinae</name>
    <dbReference type="NCBI Taxonomy" id="3299023"/>
    <lineage>
        <taxon>Bacteria</taxon>
        <taxon>Bacillati</taxon>
        <taxon>Bacillota</taxon>
        <taxon>Bacilli</taxon>
        <taxon>Bacillales</taxon>
        <taxon>Bacillaceae</taxon>
        <taxon>Cytobacillus</taxon>
    </lineage>
</organism>
<dbReference type="RefSeq" id="WP_389361012.1">
    <property type="nucleotide sequence ID" value="NZ_JBIACK010000004.1"/>
</dbReference>
<sequence length="285" mass="32885">MKKSIQVGAIVKGEFQVTKKGYKYLTVMSVKTRRVYQIHLNTDTALSCAVFGSMVSGRFRVYDTQGLYKLTPVSESSVTLTMPPVLSGARVIKEKKRKDSLDIQKQEQELRKKQLMQTWNETVYRLKSQKLYILSEFNTLESVVEELGLRETLNELKEEMKEYQRVSFLEKMALAHTRATTSSKDATLRYLRIFNNLLRHDEHTTRDYGEIVKRFKQEFPLVLSYFIMSTSSARWETCCLKGITPLETVALVKQAIEYCVPATYTLHHNLKNSLPFSSSSLHLVS</sequence>
<evidence type="ECO:0000313" key="1">
    <source>
        <dbReference type="EMBL" id="MFE8701149.1"/>
    </source>
</evidence>
<gene>
    <name evidence="1" type="ORF">ACFYKX_11140</name>
</gene>
<comment type="caution">
    <text evidence="1">The sequence shown here is derived from an EMBL/GenBank/DDBJ whole genome shotgun (WGS) entry which is preliminary data.</text>
</comment>
<protein>
    <submittedName>
        <fullName evidence="1">Uncharacterized protein</fullName>
    </submittedName>
</protein>
<dbReference type="Proteomes" id="UP001601059">
    <property type="component" value="Unassembled WGS sequence"/>
</dbReference>
<proteinExistence type="predicted"/>
<name>A0ABW6KAF4_9BACI</name>